<dbReference type="AlphaFoldDB" id="A0A7Y9I398"/>
<evidence type="ECO:0000313" key="2">
    <source>
        <dbReference type="Proteomes" id="UP000569914"/>
    </source>
</evidence>
<evidence type="ECO:0000313" key="1">
    <source>
        <dbReference type="EMBL" id="NYE69250.1"/>
    </source>
</evidence>
<organism evidence="1 2">
    <name type="scientific">Microlunatus parietis</name>
    <dbReference type="NCBI Taxonomy" id="682979"/>
    <lineage>
        <taxon>Bacteria</taxon>
        <taxon>Bacillati</taxon>
        <taxon>Actinomycetota</taxon>
        <taxon>Actinomycetes</taxon>
        <taxon>Propionibacteriales</taxon>
        <taxon>Propionibacteriaceae</taxon>
        <taxon>Microlunatus</taxon>
    </lineage>
</organism>
<protein>
    <recommendedName>
        <fullName evidence="3">Cobalamin-independent synthase, Catalytic domain</fullName>
    </recommendedName>
</protein>
<dbReference type="Proteomes" id="UP000569914">
    <property type="component" value="Unassembled WGS sequence"/>
</dbReference>
<reference evidence="1 2" key="1">
    <citation type="submission" date="2020-07" db="EMBL/GenBank/DDBJ databases">
        <title>Sequencing the genomes of 1000 actinobacteria strains.</title>
        <authorList>
            <person name="Klenk H.-P."/>
        </authorList>
    </citation>
    <scope>NUCLEOTIDE SEQUENCE [LARGE SCALE GENOMIC DNA]</scope>
    <source>
        <strain evidence="1 2">DSM 22083</strain>
    </source>
</reference>
<dbReference type="SUPFAM" id="SSF51726">
    <property type="entry name" value="UROD/MetE-like"/>
    <property type="match status" value="1"/>
</dbReference>
<dbReference type="EMBL" id="JACCBU010000001">
    <property type="protein sequence ID" value="NYE69250.1"/>
    <property type="molecule type" value="Genomic_DNA"/>
</dbReference>
<sequence>MTLEQTVVHTGVGSWPGTDIVEAIKITFDECPELPYLPELPARGAAAGLIGRGAGQLADLTVDLQPSGWRLTDGLGLDHRRAVALFRDDLDLLEEQAQGYAGCFKIGFAGPWTLAASIERQRGGLVLADRGARRDLGQSLAEGLAELISELNRRLPDLRLIIQLDEPLLPAVHQGRVPTASGYATHRPIDDPELSETLTHVVRRLDPTPVVVHCCAAGAPIPLLAGTGLHSLGLDLDQLRPADWDGIGPALEQGLWFGIGAAPTDRVIGPDAVAERVLGPVRDLALDPATTRLAITPACGLAGATPADALAILRSVRTAAGIVADELPR</sequence>
<name>A0A7Y9I398_9ACTN</name>
<comment type="caution">
    <text evidence="1">The sequence shown here is derived from an EMBL/GenBank/DDBJ whole genome shotgun (WGS) entry which is preliminary data.</text>
</comment>
<evidence type="ECO:0008006" key="3">
    <source>
        <dbReference type="Google" id="ProtNLM"/>
    </source>
</evidence>
<accession>A0A7Y9I398</accession>
<dbReference type="RefSeq" id="WP_179747999.1">
    <property type="nucleotide sequence ID" value="NZ_JACCBU010000001.1"/>
</dbReference>
<keyword evidence="2" id="KW-1185">Reference proteome</keyword>
<dbReference type="InterPro" id="IPR038071">
    <property type="entry name" value="UROD/MetE-like_sf"/>
</dbReference>
<gene>
    <name evidence="1" type="ORF">BKA15_000579</name>
</gene>
<dbReference type="Gene3D" id="3.20.20.210">
    <property type="match status" value="1"/>
</dbReference>
<proteinExistence type="predicted"/>